<evidence type="ECO:0000313" key="3">
    <source>
        <dbReference type="Proteomes" id="UP001295794"/>
    </source>
</evidence>
<evidence type="ECO:0000256" key="1">
    <source>
        <dbReference type="SAM" id="MobiDB-lite"/>
    </source>
</evidence>
<organism evidence="2 3">
    <name type="scientific">Mycena citricolor</name>
    <dbReference type="NCBI Taxonomy" id="2018698"/>
    <lineage>
        <taxon>Eukaryota</taxon>
        <taxon>Fungi</taxon>
        <taxon>Dikarya</taxon>
        <taxon>Basidiomycota</taxon>
        <taxon>Agaricomycotina</taxon>
        <taxon>Agaricomycetes</taxon>
        <taxon>Agaricomycetidae</taxon>
        <taxon>Agaricales</taxon>
        <taxon>Marasmiineae</taxon>
        <taxon>Mycenaceae</taxon>
        <taxon>Mycena</taxon>
    </lineage>
</organism>
<evidence type="ECO:0000313" key="2">
    <source>
        <dbReference type="EMBL" id="CAK5275955.1"/>
    </source>
</evidence>
<dbReference type="EMBL" id="CAVNYO010000405">
    <property type="protein sequence ID" value="CAK5275955.1"/>
    <property type="molecule type" value="Genomic_DNA"/>
</dbReference>
<comment type="caution">
    <text evidence="2">The sequence shown here is derived from an EMBL/GenBank/DDBJ whole genome shotgun (WGS) entry which is preliminary data.</text>
</comment>
<sequence>MRRYMHDHQLTVPDEQIDAVNDHLQPNSPAERHMKGLAAASVHRASLAEYLAELARKFPGVKGIERTPQQYEVELCKMRITMEELAQEKVKVGALEIHTRDHIANRIKDLASDANISSSLSGYALWKDNQPSVITKALTPTPQNWEEVAAKIRAIPLSDLRDATAIHQQAAALWKDMVSNMTRMFQSMRAPSYASLSDHPAQTPGPPQPRQAPLAVLAPPRSQPFQPRPPCPPQMGGDYVPTTEELAQLQTILEQVICVAQPDTPEGQATYAGQVAKWQSNNRATQAAGMLRIESTGFPLKPGTVIPGSGEYWWCGMPAHRGGECKSLVPDKERRFRTVCDQWLRPQRGPAPVAPPITPVNNVGT</sequence>
<feature type="region of interest" description="Disordered" evidence="1">
    <location>
        <begin position="192"/>
        <end position="214"/>
    </location>
</feature>
<reference evidence="2" key="1">
    <citation type="submission" date="2023-11" db="EMBL/GenBank/DDBJ databases">
        <authorList>
            <person name="De Vega J J."/>
            <person name="De Vega J J."/>
        </authorList>
    </citation>
    <scope>NUCLEOTIDE SEQUENCE</scope>
</reference>
<accession>A0AAD2HIP1</accession>
<keyword evidence="3" id="KW-1185">Reference proteome</keyword>
<dbReference type="Proteomes" id="UP001295794">
    <property type="component" value="Unassembled WGS sequence"/>
</dbReference>
<proteinExistence type="predicted"/>
<dbReference type="AlphaFoldDB" id="A0AAD2HIP1"/>
<name>A0AAD2HIP1_9AGAR</name>
<protein>
    <submittedName>
        <fullName evidence="2">Uncharacterized protein</fullName>
    </submittedName>
</protein>
<gene>
    <name evidence="2" type="ORF">MYCIT1_LOCUS24065</name>
</gene>